<dbReference type="Proteomes" id="UP001312908">
    <property type="component" value="Unassembled WGS sequence"/>
</dbReference>
<comment type="caution">
    <text evidence="3">The sequence shown here is derived from an EMBL/GenBank/DDBJ whole genome shotgun (WGS) entry which is preliminary data.</text>
</comment>
<organism evidence="3 4">
    <name type="scientific">Sorlinia euscelidii</name>
    <dbReference type="NCBI Taxonomy" id="3081148"/>
    <lineage>
        <taxon>Bacteria</taxon>
        <taxon>Pseudomonadati</taxon>
        <taxon>Pseudomonadota</taxon>
        <taxon>Alphaproteobacteria</taxon>
        <taxon>Acetobacterales</taxon>
        <taxon>Acetobacteraceae</taxon>
        <taxon>Sorlinia</taxon>
    </lineage>
</organism>
<dbReference type="RefSeq" id="WP_394819852.1">
    <property type="nucleotide sequence ID" value="NZ_JAWJZY010000003.1"/>
</dbReference>
<keyword evidence="2" id="KW-0732">Signal</keyword>
<feature type="chain" id="PRO_5046787575" evidence="2">
    <location>
        <begin position="30"/>
        <end position="239"/>
    </location>
</feature>
<evidence type="ECO:0000256" key="2">
    <source>
        <dbReference type="SAM" id="SignalP"/>
    </source>
</evidence>
<dbReference type="EMBL" id="JAWJZY010000003">
    <property type="protein sequence ID" value="MEE8658977.1"/>
    <property type="molecule type" value="Genomic_DNA"/>
</dbReference>
<keyword evidence="4" id="KW-1185">Reference proteome</keyword>
<protein>
    <submittedName>
        <fullName evidence="3">Uncharacterized protein</fullName>
    </submittedName>
</protein>
<accession>A0ABU7U503</accession>
<name>A0ABU7U503_9PROT</name>
<reference evidence="3 4" key="1">
    <citation type="submission" date="2023-10" db="EMBL/GenBank/DDBJ databases">
        <title>Sorlinia euscelidii gen. nov., sp. nov., an acetic acid bacteria isolated from the gut of Euscelidius variegatus emitter.</title>
        <authorList>
            <person name="Michoud G."/>
            <person name="Marasco R."/>
            <person name="Seferji K."/>
            <person name="Gonella E."/>
            <person name="Garuglieri E."/>
            <person name="Alma A."/>
            <person name="Mapelli F."/>
            <person name="Borin S."/>
            <person name="Daffonchio D."/>
            <person name="Crotti E."/>
        </authorList>
    </citation>
    <scope>NUCLEOTIDE SEQUENCE [LARGE SCALE GENOMIC DNA]</scope>
    <source>
        <strain evidence="3 4">EV16P</strain>
    </source>
</reference>
<feature type="region of interest" description="Disordered" evidence="1">
    <location>
        <begin position="213"/>
        <end position="239"/>
    </location>
</feature>
<sequence>MGRDTQIGARIISSLAVLSLLSVMPAARAAPAPTSPSCLFDISVLPTVTARIKAVYPDISGGAGNIILTDGREVILPGGSDILGVSLTPGQNITVKGLISEKYKMISAFAVSTGELWVCASGHMPALALTQSQHRDGRIVRLLHSGQGDVGGVVLDSGVTIRFPPQFLGGNKLRVGDTLSISGRGFNARSGPLLIAEKIGEKGAILYQIETESSVPSGAPPGSTGYDRIESDEIDHLLP</sequence>
<evidence type="ECO:0000313" key="4">
    <source>
        <dbReference type="Proteomes" id="UP001312908"/>
    </source>
</evidence>
<evidence type="ECO:0000256" key="1">
    <source>
        <dbReference type="SAM" id="MobiDB-lite"/>
    </source>
</evidence>
<evidence type="ECO:0000313" key="3">
    <source>
        <dbReference type="EMBL" id="MEE8658977.1"/>
    </source>
</evidence>
<feature type="compositionally biased region" description="Basic and acidic residues" evidence="1">
    <location>
        <begin position="227"/>
        <end position="239"/>
    </location>
</feature>
<proteinExistence type="predicted"/>
<gene>
    <name evidence="3" type="ORF">DOFOFD_08130</name>
</gene>
<feature type="signal peptide" evidence="2">
    <location>
        <begin position="1"/>
        <end position="29"/>
    </location>
</feature>